<evidence type="ECO:0000256" key="5">
    <source>
        <dbReference type="ARBA" id="ARBA00023136"/>
    </source>
</evidence>
<dbReference type="InterPro" id="IPR052027">
    <property type="entry name" value="PspC"/>
</dbReference>
<evidence type="ECO:0000256" key="2">
    <source>
        <dbReference type="ARBA" id="ARBA00022475"/>
    </source>
</evidence>
<comment type="subcellular location">
    <subcellularLocation>
        <location evidence="1">Cell membrane</location>
        <topology evidence="1">Single-pass membrane protein</topology>
    </subcellularLocation>
</comment>
<dbReference type="OrthoDB" id="9815286at2"/>
<dbReference type="InterPro" id="IPR007168">
    <property type="entry name" value="Phageshock_PspC_N"/>
</dbReference>
<evidence type="ECO:0000256" key="4">
    <source>
        <dbReference type="ARBA" id="ARBA00022989"/>
    </source>
</evidence>
<evidence type="ECO:0000256" key="3">
    <source>
        <dbReference type="ARBA" id="ARBA00022692"/>
    </source>
</evidence>
<keyword evidence="11" id="KW-1185">Reference proteome</keyword>
<dbReference type="Pfam" id="PF04024">
    <property type="entry name" value="PspC"/>
    <property type="match status" value="1"/>
</dbReference>
<evidence type="ECO:0000313" key="8">
    <source>
        <dbReference type="EMBL" id="AYE35040.1"/>
    </source>
</evidence>
<dbReference type="Proteomes" id="UP001055437">
    <property type="component" value="Chromosome"/>
</dbReference>
<dbReference type="GO" id="GO:0005886">
    <property type="term" value="C:plasma membrane"/>
    <property type="evidence" value="ECO:0007669"/>
    <property type="project" value="UniProtKB-SubCell"/>
</dbReference>
<reference evidence="9" key="2">
    <citation type="submission" date="2022-06" db="EMBL/GenBank/DDBJ databases">
        <authorList>
            <person name="Holder M.E."/>
            <person name="Ajami N.J."/>
            <person name="Petrosino J.F."/>
        </authorList>
    </citation>
    <scope>NUCLEOTIDE SEQUENCE</scope>
    <source>
        <strain evidence="9">RMA 8861</strain>
    </source>
</reference>
<dbReference type="KEGG" id="csep:CP523_11795"/>
<evidence type="ECO:0000256" key="6">
    <source>
        <dbReference type="SAM" id="Phobius"/>
    </source>
</evidence>
<evidence type="ECO:0000259" key="7">
    <source>
        <dbReference type="Pfam" id="PF04024"/>
    </source>
</evidence>
<dbReference type="EMBL" id="CP099799">
    <property type="protein sequence ID" value="USS01638.1"/>
    <property type="molecule type" value="Genomic_DNA"/>
</dbReference>
<keyword evidence="3 6" id="KW-0812">Transmembrane</keyword>
<feature type="domain" description="Phage shock protein PspC N-terminal" evidence="7">
    <location>
        <begin position="3"/>
        <end position="61"/>
    </location>
</feature>
<organism evidence="8 10">
    <name type="scientific">Clostridium septicum</name>
    <dbReference type="NCBI Taxonomy" id="1504"/>
    <lineage>
        <taxon>Bacteria</taxon>
        <taxon>Bacillati</taxon>
        <taxon>Bacillota</taxon>
        <taxon>Clostridia</taxon>
        <taxon>Eubacteriales</taxon>
        <taxon>Clostridiaceae</taxon>
        <taxon>Clostridium</taxon>
    </lineage>
</organism>
<dbReference type="RefSeq" id="WP_066673407.1">
    <property type="nucleotide sequence ID" value="NZ_CABMIZ010000001.1"/>
</dbReference>
<evidence type="ECO:0000256" key="1">
    <source>
        <dbReference type="ARBA" id="ARBA00004162"/>
    </source>
</evidence>
<sequence>MKKRFFKNSDSRKISGVCAGLSEYFDIDVTIVRLITFSLILFTNIFWGIIFYFILSCILPDKSELDFNNKTSESETIIQDSEIINETKRDGGYDNE</sequence>
<dbReference type="AlphaFoldDB" id="A0A9N7PJX3"/>
<dbReference type="PANTHER" id="PTHR33885">
    <property type="entry name" value="PHAGE SHOCK PROTEIN C"/>
    <property type="match status" value="1"/>
</dbReference>
<accession>A0A9N7PJX3</accession>
<reference evidence="8 10" key="1">
    <citation type="submission" date="2017-09" db="EMBL/GenBank/DDBJ databases">
        <authorList>
            <person name="Thomas P."/>
            <person name="Seyboldt C."/>
        </authorList>
    </citation>
    <scope>NUCLEOTIDE SEQUENCE [LARGE SCALE GENOMIC DNA]</scope>
    <source>
        <strain evidence="8 10">DSM 7534</strain>
    </source>
</reference>
<evidence type="ECO:0000313" key="9">
    <source>
        <dbReference type="EMBL" id="USS01638.1"/>
    </source>
</evidence>
<dbReference type="EMBL" id="CP023671">
    <property type="protein sequence ID" value="AYE35040.1"/>
    <property type="molecule type" value="Genomic_DNA"/>
</dbReference>
<keyword evidence="5 6" id="KW-0472">Membrane</keyword>
<proteinExistence type="predicted"/>
<evidence type="ECO:0000313" key="10">
    <source>
        <dbReference type="Proteomes" id="UP000280586"/>
    </source>
</evidence>
<feature type="transmembrane region" description="Helical" evidence="6">
    <location>
        <begin position="31"/>
        <end position="55"/>
    </location>
</feature>
<evidence type="ECO:0000313" key="11">
    <source>
        <dbReference type="Proteomes" id="UP001055437"/>
    </source>
</evidence>
<dbReference type="GeneID" id="303561367"/>
<keyword evidence="2" id="KW-1003">Cell membrane</keyword>
<dbReference type="PANTHER" id="PTHR33885:SF3">
    <property type="entry name" value="PHAGE SHOCK PROTEIN C"/>
    <property type="match status" value="1"/>
</dbReference>
<dbReference type="Proteomes" id="UP000280586">
    <property type="component" value="Chromosome"/>
</dbReference>
<name>A0A9N7PJX3_CLOSE</name>
<keyword evidence="4 6" id="KW-1133">Transmembrane helix</keyword>
<gene>
    <name evidence="8" type="ORF">CP523_11795</name>
    <name evidence="9" type="ORF">NH397_04170</name>
</gene>
<protein>
    <submittedName>
        <fullName evidence="8">PspC domain-containing protein</fullName>
    </submittedName>
</protein>